<protein>
    <submittedName>
        <fullName evidence="1">Uncharacterized protein</fullName>
    </submittedName>
</protein>
<gene>
    <name evidence="1" type="ORF">BHM03_00016214</name>
</gene>
<dbReference type="Proteomes" id="UP000290560">
    <property type="component" value="Unassembled WGS sequence"/>
</dbReference>
<accession>A0A445MEV1</accession>
<name>A0A445MEV1_ENSVE</name>
<sequence>MEGIRRRALSLQGRRRGPGAAAHVRAVVEGLTFSGVATWVAGEGAPQFTDGASVKTAWTGRCDGCTPMNPTRMVGEVGTASMSILTQGTGFSTTRRVLRHVAR</sequence>
<dbReference type="AlphaFoldDB" id="A0A445MEV1"/>
<organism evidence="1">
    <name type="scientific">Ensete ventricosum</name>
    <name type="common">Abyssinian banana</name>
    <name type="synonym">Musa ensete</name>
    <dbReference type="NCBI Taxonomy" id="4639"/>
    <lineage>
        <taxon>Eukaryota</taxon>
        <taxon>Viridiplantae</taxon>
        <taxon>Streptophyta</taxon>
        <taxon>Embryophyta</taxon>
        <taxon>Tracheophyta</taxon>
        <taxon>Spermatophyta</taxon>
        <taxon>Magnoliopsida</taxon>
        <taxon>Liliopsida</taxon>
        <taxon>Zingiberales</taxon>
        <taxon>Musaceae</taxon>
        <taxon>Ensete</taxon>
    </lineage>
</organism>
<dbReference type="EMBL" id="KV875747">
    <property type="protein sequence ID" value="RZR72739.1"/>
    <property type="molecule type" value="Genomic_DNA"/>
</dbReference>
<reference evidence="1" key="1">
    <citation type="journal article" date="2018" name="Data Brief">
        <title>Genome sequence data from 17 accessions of Ensete ventricosum, a staple food crop for millions in Ethiopia.</title>
        <authorList>
            <person name="Yemataw Z."/>
            <person name="Muzemil S."/>
            <person name="Ambachew D."/>
            <person name="Tripathi L."/>
            <person name="Tesfaye K."/>
            <person name="Chala A."/>
            <person name="Farbos A."/>
            <person name="O'Neill P."/>
            <person name="Moore K."/>
            <person name="Grant M."/>
            <person name="Studholme D.J."/>
        </authorList>
    </citation>
    <scope>NUCLEOTIDE SEQUENCE [LARGE SCALE GENOMIC DNA]</scope>
    <source>
        <tissue evidence="1">Leaf</tissue>
    </source>
</reference>
<proteinExistence type="predicted"/>
<evidence type="ECO:0000313" key="1">
    <source>
        <dbReference type="EMBL" id="RZR72739.1"/>
    </source>
</evidence>